<dbReference type="InterPro" id="IPR015424">
    <property type="entry name" value="PyrdxlP-dep_Trfase"/>
</dbReference>
<name>A0A1F5FWU4_9BACT</name>
<dbReference type="AlphaFoldDB" id="A0A1F5FWU4"/>
<dbReference type="GO" id="GO:0000271">
    <property type="term" value="P:polysaccharide biosynthetic process"/>
    <property type="evidence" value="ECO:0007669"/>
    <property type="project" value="TreeGrafter"/>
</dbReference>
<evidence type="ECO:0000313" key="1">
    <source>
        <dbReference type="EMBL" id="OGD84077.1"/>
    </source>
</evidence>
<dbReference type="Pfam" id="PF01041">
    <property type="entry name" value="DegT_DnrJ_EryC1"/>
    <property type="match status" value="1"/>
</dbReference>
<dbReference type="InterPro" id="IPR000653">
    <property type="entry name" value="DegT/StrS_aminotransferase"/>
</dbReference>
<reference evidence="1 2" key="1">
    <citation type="journal article" date="2016" name="Nat. Commun.">
        <title>Thousands of microbial genomes shed light on interconnected biogeochemical processes in an aquifer system.</title>
        <authorList>
            <person name="Anantharaman K."/>
            <person name="Brown C.T."/>
            <person name="Hug L.A."/>
            <person name="Sharon I."/>
            <person name="Castelle C.J."/>
            <person name="Probst A.J."/>
            <person name="Thomas B.C."/>
            <person name="Singh A."/>
            <person name="Wilkins M.J."/>
            <person name="Karaoz U."/>
            <person name="Brodie E.L."/>
            <person name="Williams K.H."/>
            <person name="Hubbard S.S."/>
            <person name="Banfield J.F."/>
        </authorList>
    </citation>
    <scope>NUCLEOTIDE SEQUENCE [LARGE SCALE GENOMIC DNA]</scope>
</reference>
<proteinExistence type="predicted"/>
<comment type="caution">
    <text evidence="1">The sequence shown here is derived from an EMBL/GenBank/DDBJ whole genome shotgun (WGS) entry which is preliminary data.</text>
</comment>
<gene>
    <name evidence="1" type="ORF">A2165_01355</name>
</gene>
<evidence type="ECO:0000313" key="2">
    <source>
        <dbReference type="Proteomes" id="UP000179252"/>
    </source>
</evidence>
<sequence>MDPKEAGYKFHMNDIAATMALVGLKESDKLLEHRKKIVKYYIDHLNLSHIDANLPYVVGGSYWLFAVLINYRDELAKYLFEKNIDSNLVHLRNDISKILGGRRQKLPNMNYIEPRYLYLPLHAKMTLKDAKTVVDAVNSFIKKRRIK</sequence>
<accession>A0A1F5FWU4</accession>
<dbReference type="PANTHER" id="PTHR30244:SF34">
    <property type="entry name" value="DTDP-4-AMINO-4,6-DIDEOXYGALACTOSE TRANSAMINASE"/>
    <property type="match status" value="1"/>
</dbReference>
<dbReference type="EMBL" id="MFAU01000030">
    <property type="protein sequence ID" value="OGD84077.1"/>
    <property type="molecule type" value="Genomic_DNA"/>
</dbReference>
<dbReference type="Proteomes" id="UP000179252">
    <property type="component" value="Unassembled WGS sequence"/>
</dbReference>
<dbReference type="InterPro" id="IPR015422">
    <property type="entry name" value="PyrdxlP-dep_Trfase_small"/>
</dbReference>
<dbReference type="GO" id="GO:0030170">
    <property type="term" value="F:pyridoxal phosphate binding"/>
    <property type="evidence" value="ECO:0007669"/>
    <property type="project" value="TreeGrafter"/>
</dbReference>
<dbReference type="GO" id="GO:0008483">
    <property type="term" value="F:transaminase activity"/>
    <property type="evidence" value="ECO:0007669"/>
    <property type="project" value="TreeGrafter"/>
</dbReference>
<dbReference type="SUPFAM" id="SSF53383">
    <property type="entry name" value="PLP-dependent transferases"/>
    <property type="match status" value="1"/>
</dbReference>
<dbReference type="Gene3D" id="3.90.1150.10">
    <property type="entry name" value="Aspartate Aminotransferase, domain 1"/>
    <property type="match status" value="1"/>
</dbReference>
<organism evidence="1 2">
    <name type="scientific">Candidatus Curtissbacteria bacterium RBG_13_40_7</name>
    <dbReference type="NCBI Taxonomy" id="1797706"/>
    <lineage>
        <taxon>Bacteria</taxon>
        <taxon>Candidatus Curtissiibacteriota</taxon>
    </lineage>
</organism>
<protein>
    <submittedName>
        <fullName evidence="1">Uncharacterized protein</fullName>
    </submittedName>
</protein>
<dbReference type="PANTHER" id="PTHR30244">
    <property type="entry name" value="TRANSAMINASE"/>
    <property type="match status" value="1"/>
</dbReference>